<protein>
    <submittedName>
        <fullName evidence="2">Serine/threonine protein phosphatase PrpC</fullName>
    </submittedName>
</protein>
<organism evidence="2 3">
    <name type="scientific">Streptoalloteichus tenebrarius (strain ATCC 17920 / DSM 40477 / JCM 4838 / CBS 697.72 / NBRC 16177 / NCIMB 11028 / NRRL B-12390 / A12253. 1 / ISP 5477)</name>
    <name type="common">Streptomyces tenebrarius</name>
    <dbReference type="NCBI Taxonomy" id="1933"/>
    <lineage>
        <taxon>Bacteria</taxon>
        <taxon>Bacillati</taxon>
        <taxon>Actinomycetota</taxon>
        <taxon>Actinomycetes</taxon>
        <taxon>Pseudonocardiales</taxon>
        <taxon>Pseudonocardiaceae</taxon>
        <taxon>Streptoalloteichus</taxon>
    </lineage>
</organism>
<dbReference type="InterPro" id="IPR001932">
    <property type="entry name" value="PPM-type_phosphatase-like_dom"/>
</dbReference>
<dbReference type="PROSITE" id="PS51746">
    <property type="entry name" value="PPM_2"/>
    <property type="match status" value="1"/>
</dbReference>
<dbReference type="SUPFAM" id="SSF81606">
    <property type="entry name" value="PP2C-like"/>
    <property type="match status" value="1"/>
</dbReference>
<dbReference type="SMART" id="SM00332">
    <property type="entry name" value="PP2Cc"/>
    <property type="match status" value="1"/>
</dbReference>
<gene>
    <name evidence="2" type="ORF">LX15_003275</name>
</gene>
<comment type="caution">
    <text evidence="2">The sequence shown here is derived from an EMBL/GenBank/DDBJ whole genome shotgun (WGS) entry which is preliminary data.</text>
</comment>
<evidence type="ECO:0000313" key="2">
    <source>
        <dbReference type="EMBL" id="MCP2259570.1"/>
    </source>
</evidence>
<dbReference type="EMBL" id="JAMTCP010000018">
    <property type="protein sequence ID" value="MCP2259570.1"/>
    <property type="molecule type" value="Genomic_DNA"/>
</dbReference>
<dbReference type="InterPro" id="IPR036457">
    <property type="entry name" value="PPM-type-like_dom_sf"/>
</dbReference>
<dbReference type="Gene3D" id="3.60.40.10">
    <property type="entry name" value="PPM-type phosphatase domain"/>
    <property type="match status" value="1"/>
</dbReference>
<reference evidence="2 3" key="1">
    <citation type="submission" date="2022-06" db="EMBL/GenBank/DDBJ databases">
        <title>Genomic Encyclopedia of Archaeal and Bacterial Type Strains, Phase II (KMG-II): from individual species to whole genera.</title>
        <authorList>
            <person name="Goeker M."/>
        </authorList>
    </citation>
    <scope>NUCLEOTIDE SEQUENCE [LARGE SCALE GENOMIC DNA]</scope>
    <source>
        <strain evidence="2 3">DSM 40477</strain>
    </source>
</reference>
<feature type="domain" description="PPM-type phosphatase" evidence="1">
    <location>
        <begin position="8"/>
        <end position="228"/>
    </location>
</feature>
<sequence length="234" mass="24799">MADNPAPVIGAASEKGPKRPLNADAYAHHVHNGRLAVAVVDGTGSTPEVARLARMAADFSATTAAMTAPARAIMDASRLTGEPPTLDPSTPTGSVVVAAAWPDIWYVAWAGDAAAYGWNDDEDGVWRLTTPHTHGQLLRDQGEPEETARRHDHQPYNSLAAAPFVGVSAVSTEAKWIVLASDGLRLEESAIEAFLKENVDNARLAAELLVKAGREKSNDDTTAVVVQHPTAGRR</sequence>
<keyword evidence="3" id="KW-1185">Reference proteome</keyword>
<dbReference type="Proteomes" id="UP001205311">
    <property type="component" value="Unassembled WGS sequence"/>
</dbReference>
<name>A0ABT1HVM9_STRSD</name>
<evidence type="ECO:0000259" key="1">
    <source>
        <dbReference type="PROSITE" id="PS51746"/>
    </source>
</evidence>
<evidence type="ECO:0000313" key="3">
    <source>
        <dbReference type="Proteomes" id="UP001205311"/>
    </source>
</evidence>
<accession>A0ABT1HVM9</accession>
<proteinExistence type="predicted"/>